<protein>
    <submittedName>
        <fullName evidence="1">Uncharacterized protein</fullName>
    </submittedName>
</protein>
<name>A0A0E9WR85_ANGAN</name>
<dbReference type="EMBL" id="GBXM01016492">
    <property type="protein sequence ID" value="JAH92085.1"/>
    <property type="molecule type" value="Transcribed_RNA"/>
</dbReference>
<sequence>MVAFKHEVERGNTGALLTAVTGVTVHWTCLLFTPQQASRCCYCAG</sequence>
<evidence type="ECO:0000313" key="1">
    <source>
        <dbReference type="EMBL" id="JAH92085.1"/>
    </source>
</evidence>
<reference evidence="1" key="1">
    <citation type="submission" date="2014-11" db="EMBL/GenBank/DDBJ databases">
        <authorList>
            <person name="Amaro Gonzalez C."/>
        </authorList>
    </citation>
    <scope>NUCLEOTIDE SEQUENCE</scope>
</reference>
<accession>A0A0E9WR85</accession>
<reference evidence="1" key="2">
    <citation type="journal article" date="2015" name="Fish Shellfish Immunol.">
        <title>Early steps in the European eel (Anguilla anguilla)-Vibrio vulnificus interaction in the gills: Role of the RtxA13 toxin.</title>
        <authorList>
            <person name="Callol A."/>
            <person name="Pajuelo D."/>
            <person name="Ebbesson L."/>
            <person name="Teles M."/>
            <person name="MacKenzie S."/>
            <person name="Amaro C."/>
        </authorList>
    </citation>
    <scope>NUCLEOTIDE SEQUENCE</scope>
</reference>
<organism evidence="1">
    <name type="scientific">Anguilla anguilla</name>
    <name type="common">European freshwater eel</name>
    <name type="synonym">Muraena anguilla</name>
    <dbReference type="NCBI Taxonomy" id="7936"/>
    <lineage>
        <taxon>Eukaryota</taxon>
        <taxon>Metazoa</taxon>
        <taxon>Chordata</taxon>
        <taxon>Craniata</taxon>
        <taxon>Vertebrata</taxon>
        <taxon>Euteleostomi</taxon>
        <taxon>Actinopterygii</taxon>
        <taxon>Neopterygii</taxon>
        <taxon>Teleostei</taxon>
        <taxon>Anguilliformes</taxon>
        <taxon>Anguillidae</taxon>
        <taxon>Anguilla</taxon>
    </lineage>
</organism>
<dbReference type="AlphaFoldDB" id="A0A0E9WR85"/>
<proteinExistence type="predicted"/>